<name>A0A1H7AG07_9BACT</name>
<feature type="transmembrane region" description="Helical" evidence="2">
    <location>
        <begin position="12"/>
        <end position="33"/>
    </location>
</feature>
<dbReference type="EMBL" id="FNXY01000010">
    <property type="protein sequence ID" value="SEJ63494.1"/>
    <property type="molecule type" value="Genomic_DNA"/>
</dbReference>
<keyword evidence="1" id="KW-0175">Coiled coil</keyword>
<dbReference type="AlphaFoldDB" id="A0A1H7AG07"/>
<dbReference type="Proteomes" id="UP000199532">
    <property type="component" value="Unassembled WGS sequence"/>
</dbReference>
<proteinExistence type="predicted"/>
<dbReference type="OrthoDB" id="848185at2"/>
<dbReference type="STRING" id="408657.SAMN04487995_5628"/>
<dbReference type="RefSeq" id="WP_090341222.1">
    <property type="nucleotide sequence ID" value="NZ_FNXY01000010.1"/>
</dbReference>
<evidence type="ECO:0000313" key="3">
    <source>
        <dbReference type="EMBL" id="SEJ63494.1"/>
    </source>
</evidence>
<evidence type="ECO:0000256" key="1">
    <source>
        <dbReference type="SAM" id="Coils"/>
    </source>
</evidence>
<evidence type="ECO:0000313" key="4">
    <source>
        <dbReference type="Proteomes" id="UP000199532"/>
    </source>
</evidence>
<feature type="coiled-coil region" evidence="1">
    <location>
        <begin position="75"/>
        <end position="148"/>
    </location>
</feature>
<keyword evidence="2" id="KW-1133">Transmembrane helix</keyword>
<keyword evidence="2" id="KW-0812">Transmembrane</keyword>
<accession>A0A1H7AG07</accession>
<organism evidence="3 4">
    <name type="scientific">Dyadobacter koreensis</name>
    <dbReference type="NCBI Taxonomy" id="408657"/>
    <lineage>
        <taxon>Bacteria</taxon>
        <taxon>Pseudomonadati</taxon>
        <taxon>Bacteroidota</taxon>
        <taxon>Cytophagia</taxon>
        <taxon>Cytophagales</taxon>
        <taxon>Spirosomataceae</taxon>
        <taxon>Dyadobacter</taxon>
    </lineage>
</organism>
<evidence type="ECO:0000256" key="2">
    <source>
        <dbReference type="SAM" id="Phobius"/>
    </source>
</evidence>
<reference evidence="3 4" key="1">
    <citation type="submission" date="2016-10" db="EMBL/GenBank/DDBJ databases">
        <authorList>
            <person name="de Groot N.N."/>
        </authorList>
    </citation>
    <scope>NUCLEOTIDE SEQUENCE [LARGE SCALE GENOMIC DNA]</scope>
    <source>
        <strain evidence="3 4">DSM 19938</strain>
    </source>
</reference>
<keyword evidence="4" id="KW-1185">Reference proteome</keyword>
<keyword evidence="2" id="KW-0472">Membrane</keyword>
<sequence>MQSQPEQQKNKQTIAWAMVVVLGLATAMFGYLFTTQKSELTQQESMVVEKARELALTKTKLDSISTVLDAKIAEIEKLGGDVSELTKVKEQLEKDKVAFRRSNKVETGKYLAKIKEYEKFLAEKDEVIAQLRLENEQLTASNDSLSTHVGTLTNERQRLVQRQAELTDSVVTFTAANKELSAKVSQAAALKAQNLKVLTVNSRGKTKDKDEYKAKRVDKLKLTFNLPENALTAQESKDIYLRVLDPQGAVVADDATGSGEFEVDGTPSKFTARESIAYQNNNQKVEMLYDNSQLRPGKYSVELYSEGYKIGGTNFTIK</sequence>
<gene>
    <name evidence="3" type="ORF">SAMN04487995_5628</name>
</gene>
<protein>
    <submittedName>
        <fullName evidence="3">Uncharacterized protein</fullName>
    </submittedName>
</protein>